<feature type="compositionally biased region" description="Polar residues" evidence="1">
    <location>
        <begin position="106"/>
        <end position="120"/>
    </location>
</feature>
<evidence type="ECO:0000313" key="2">
    <source>
        <dbReference type="EMBL" id="KAF0031345.1"/>
    </source>
</evidence>
<sequence>MALTSVFHSSSISIIMLTEHLVSCQVHKRARTRTYRSFERTPDCHPPQTRILTTNLQGTYQFTLTAKASEASVMNLPSRQKDSQVHLLMQQTCQADEPSGRPTRGLSKNRQTDGQTCQPTGTVGLTQSHVQFAYLEQDICAYRRHVRTDF</sequence>
<proteinExistence type="predicted"/>
<accession>A0A6A4SFJ2</accession>
<protein>
    <submittedName>
        <fullName evidence="2">Uncharacterized protein</fullName>
    </submittedName>
</protein>
<name>A0A6A4SFJ2_SCOMX</name>
<dbReference type="Proteomes" id="UP000438429">
    <property type="component" value="Unassembled WGS sequence"/>
</dbReference>
<dbReference type="AlphaFoldDB" id="A0A6A4SFJ2"/>
<reference evidence="2 3" key="1">
    <citation type="submission" date="2019-06" db="EMBL/GenBank/DDBJ databases">
        <title>Draft genomes of female and male turbot (Scophthalmus maximus).</title>
        <authorList>
            <person name="Xu H."/>
            <person name="Xu X.-W."/>
            <person name="Shao C."/>
            <person name="Chen S."/>
        </authorList>
    </citation>
    <scope>NUCLEOTIDE SEQUENCE [LARGE SCALE GENOMIC DNA]</scope>
    <source>
        <strain evidence="2">Ysfricsl-2016a</strain>
        <tissue evidence="2">Blood</tissue>
    </source>
</reference>
<comment type="caution">
    <text evidence="2">The sequence shown here is derived from an EMBL/GenBank/DDBJ whole genome shotgun (WGS) entry which is preliminary data.</text>
</comment>
<feature type="region of interest" description="Disordered" evidence="1">
    <location>
        <begin position="93"/>
        <end position="120"/>
    </location>
</feature>
<gene>
    <name evidence="2" type="ORF">F2P81_015900</name>
</gene>
<organism evidence="2 3">
    <name type="scientific">Scophthalmus maximus</name>
    <name type="common">Turbot</name>
    <name type="synonym">Psetta maxima</name>
    <dbReference type="NCBI Taxonomy" id="52904"/>
    <lineage>
        <taxon>Eukaryota</taxon>
        <taxon>Metazoa</taxon>
        <taxon>Chordata</taxon>
        <taxon>Craniata</taxon>
        <taxon>Vertebrata</taxon>
        <taxon>Euteleostomi</taxon>
        <taxon>Actinopterygii</taxon>
        <taxon>Neopterygii</taxon>
        <taxon>Teleostei</taxon>
        <taxon>Neoteleostei</taxon>
        <taxon>Acanthomorphata</taxon>
        <taxon>Carangaria</taxon>
        <taxon>Pleuronectiformes</taxon>
        <taxon>Pleuronectoidei</taxon>
        <taxon>Scophthalmidae</taxon>
        <taxon>Scophthalmus</taxon>
    </lineage>
</organism>
<evidence type="ECO:0000256" key="1">
    <source>
        <dbReference type="SAM" id="MobiDB-lite"/>
    </source>
</evidence>
<evidence type="ECO:0000313" key="3">
    <source>
        <dbReference type="Proteomes" id="UP000438429"/>
    </source>
</evidence>
<dbReference type="EMBL" id="VEVO01000014">
    <property type="protein sequence ID" value="KAF0031345.1"/>
    <property type="molecule type" value="Genomic_DNA"/>
</dbReference>